<accession>A0A1E4STT4</accession>
<keyword evidence="1" id="KW-0812">Transmembrane</keyword>
<keyword evidence="3" id="KW-1185">Reference proteome</keyword>
<feature type="transmembrane region" description="Helical" evidence="1">
    <location>
        <begin position="83"/>
        <end position="102"/>
    </location>
</feature>
<feature type="transmembrane region" description="Helical" evidence="1">
    <location>
        <begin position="12"/>
        <end position="34"/>
    </location>
</feature>
<evidence type="ECO:0000256" key="1">
    <source>
        <dbReference type="SAM" id="Phobius"/>
    </source>
</evidence>
<gene>
    <name evidence="2" type="ORF">CANARDRAFT_30489</name>
</gene>
<dbReference type="Proteomes" id="UP000094801">
    <property type="component" value="Unassembled WGS sequence"/>
</dbReference>
<dbReference type="AlphaFoldDB" id="A0A1E4STT4"/>
<feature type="non-terminal residue" evidence="2">
    <location>
        <position position="103"/>
    </location>
</feature>
<protein>
    <submittedName>
        <fullName evidence="2">Uncharacterized protein</fullName>
    </submittedName>
</protein>
<sequence>MNSLIWHFRNQLRHYLVSYDCHFVVIATVTLLLLRLSLCCFCDCPFVVIATVTLLLLRLFLCCFCDCHFVVITTVTSLTRRMFQNFCALVFVHAPYLLRFMLI</sequence>
<reference evidence="3" key="1">
    <citation type="submission" date="2016-04" db="EMBL/GenBank/DDBJ databases">
        <title>Comparative genomics of biotechnologically important yeasts.</title>
        <authorList>
            <consortium name="DOE Joint Genome Institute"/>
            <person name="Riley R."/>
            <person name="Haridas S."/>
            <person name="Wolfe K.H."/>
            <person name="Lopes M.R."/>
            <person name="Hittinger C.T."/>
            <person name="Goker M."/>
            <person name="Salamov A."/>
            <person name="Wisecaver J."/>
            <person name="Long T.M."/>
            <person name="Aerts A.L."/>
            <person name="Barry K."/>
            <person name="Choi C."/>
            <person name="Clum A."/>
            <person name="Coughlan A.Y."/>
            <person name="Deshpande S."/>
            <person name="Douglass A.P."/>
            <person name="Hanson S.J."/>
            <person name="Klenk H.-P."/>
            <person name="Labutti K."/>
            <person name="Lapidus A."/>
            <person name="Lindquist E."/>
            <person name="Lipzen A."/>
            <person name="Meier-Kolthoff J.P."/>
            <person name="Ohm R.A."/>
            <person name="Otillar R.P."/>
            <person name="Pangilinan J."/>
            <person name="Peng Y."/>
            <person name="Rokas A."/>
            <person name="Rosa C.A."/>
            <person name="Scheuner C."/>
            <person name="Sibirny A.A."/>
            <person name="Slot J.C."/>
            <person name="Stielow J.B."/>
            <person name="Sun H."/>
            <person name="Kurtzman C.P."/>
            <person name="Blackwell M."/>
            <person name="Grigoriev I.V."/>
            <person name="Jeffries T.W."/>
        </authorList>
    </citation>
    <scope>NUCLEOTIDE SEQUENCE [LARGE SCALE GENOMIC DNA]</scope>
    <source>
        <strain evidence="3">NRRL YB-2248</strain>
    </source>
</reference>
<feature type="transmembrane region" description="Helical" evidence="1">
    <location>
        <begin position="46"/>
        <end position="71"/>
    </location>
</feature>
<proteinExistence type="predicted"/>
<dbReference type="EMBL" id="KV453871">
    <property type="protein sequence ID" value="ODV82926.1"/>
    <property type="molecule type" value="Genomic_DNA"/>
</dbReference>
<name>A0A1E4STT4_9ASCO</name>
<organism evidence="2 3">
    <name type="scientific">[Candida] arabinofermentans NRRL YB-2248</name>
    <dbReference type="NCBI Taxonomy" id="983967"/>
    <lineage>
        <taxon>Eukaryota</taxon>
        <taxon>Fungi</taxon>
        <taxon>Dikarya</taxon>
        <taxon>Ascomycota</taxon>
        <taxon>Saccharomycotina</taxon>
        <taxon>Pichiomycetes</taxon>
        <taxon>Pichiales</taxon>
        <taxon>Pichiaceae</taxon>
        <taxon>Ogataea</taxon>
        <taxon>Ogataea/Candida clade</taxon>
    </lineage>
</organism>
<evidence type="ECO:0000313" key="3">
    <source>
        <dbReference type="Proteomes" id="UP000094801"/>
    </source>
</evidence>
<evidence type="ECO:0000313" key="2">
    <source>
        <dbReference type="EMBL" id="ODV82926.1"/>
    </source>
</evidence>
<keyword evidence="1" id="KW-1133">Transmembrane helix</keyword>
<keyword evidence="1" id="KW-0472">Membrane</keyword>